<comment type="caution">
    <text evidence="2">The sequence shown here is derived from an EMBL/GenBank/DDBJ whole genome shotgun (WGS) entry which is preliminary data.</text>
</comment>
<organism evidence="2 3">
    <name type="scientific">Nocardioides eburneus</name>
    <dbReference type="NCBI Taxonomy" id="3231482"/>
    <lineage>
        <taxon>Bacteria</taxon>
        <taxon>Bacillati</taxon>
        <taxon>Actinomycetota</taxon>
        <taxon>Actinomycetes</taxon>
        <taxon>Propionibacteriales</taxon>
        <taxon>Nocardioidaceae</taxon>
        <taxon>Nocardioides</taxon>
    </lineage>
</organism>
<sequence>MAKALIGYMNSDLRTPAHLTAENARLRARVRDLEELVLSLKKENESLVEAHAADLLESSMQEMQPV</sequence>
<gene>
    <name evidence="2" type="ORF">AB3X52_02505</name>
</gene>
<proteinExistence type="predicted"/>
<name>A0ABV3SU55_9ACTN</name>
<protein>
    <submittedName>
        <fullName evidence="2">Uncharacterized protein</fullName>
    </submittedName>
</protein>
<evidence type="ECO:0000256" key="1">
    <source>
        <dbReference type="SAM" id="Coils"/>
    </source>
</evidence>
<keyword evidence="1" id="KW-0175">Coiled coil</keyword>
<evidence type="ECO:0000313" key="2">
    <source>
        <dbReference type="EMBL" id="MEX0426476.1"/>
    </source>
</evidence>
<evidence type="ECO:0000313" key="3">
    <source>
        <dbReference type="Proteomes" id="UP001556631"/>
    </source>
</evidence>
<reference evidence="2 3" key="1">
    <citation type="submission" date="2024-07" db="EMBL/GenBank/DDBJ databases">
        <authorList>
            <person name="Lee S."/>
            <person name="Kang M."/>
        </authorList>
    </citation>
    <scope>NUCLEOTIDE SEQUENCE [LARGE SCALE GENOMIC DNA]</scope>
    <source>
        <strain evidence="2 3">DS6</strain>
    </source>
</reference>
<dbReference type="Proteomes" id="UP001556631">
    <property type="component" value="Unassembled WGS sequence"/>
</dbReference>
<accession>A0ABV3SU55</accession>
<dbReference type="RefSeq" id="WP_367991201.1">
    <property type="nucleotide sequence ID" value="NZ_JBFPJR010000003.1"/>
</dbReference>
<keyword evidence="3" id="KW-1185">Reference proteome</keyword>
<dbReference type="EMBL" id="JBFPJR010000003">
    <property type="protein sequence ID" value="MEX0426476.1"/>
    <property type="molecule type" value="Genomic_DNA"/>
</dbReference>
<feature type="coiled-coil region" evidence="1">
    <location>
        <begin position="23"/>
        <end position="50"/>
    </location>
</feature>